<dbReference type="STRING" id="1043002.A0A074XFR2"/>
<dbReference type="PANTHER" id="PTHR11188:SF17">
    <property type="entry name" value="FI21816P1"/>
    <property type="match status" value="1"/>
</dbReference>
<dbReference type="PANTHER" id="PTHR11188">
    <property type="entry name" value="ARRESTIN DOMAIN CONTAINING PROTEIN"/>
    <property type="match status" value="1"/>
</dbReference>
<dbReference type="RefSeq" id="XP_029760420.1">
    <property type="nucleotide sequence ID" value="XM_029908501.1"/>
</dbReference>
<feature type="domain" description="Arrestin-like N-terminal" evidence="4">
    <location>
        <begin position="22"/>
        <end position="110"/>
    </location>
</feature>
<dbReference type="Proteomes" id="UP000030706">
    <property type="component" value="Unassembled WGS sequence"/>
</dbReference>
<dbReference type="EMBL" id="KL584982">
    <property type="protein sequence ID" value="KEQ84233.1"/>
    <property type="molecule type" value="Genomic_DNA"/>
</dbReference>
<evidence type="ECO:0000313" key="5">
    <source>
        <dbReference type="EMBL" id="KEQ84233.1"/>
    </source>
</evidence>
<dbReference type="Pfam" id="PF00339">
    <property type="entry name" value="Arrestin_N"/>
    <property type="match status" value="1"/>
</dbReference>
<dbReference type="InterPro" id="IPR014756">
    <property type="entry name" value="Ig_E-set"/>
</dbReference>
<gene>
    <name evidence="5" type="ORF">M438DRAFT_374385</name>
</gene>
<dbReference type="Gene3D" id="2.60.40.640">
    <property type="match status" value="1"/>
</dbReference>
<dbReference type="AlphaFoldDB" id="A0A074XFR2"/>
<comment type="similarity">
    <text evidence="1">Belongs to the arrestin family.</text>
</comment>
<protein>
    <recommendedName>
        <fullName evidence="4">Arrestin-like N-terminal domain-containing protein</fullName>
    </recommendedName>
</protein>
<keyword evidence="6" id="KW-1185">Reference proteome</keyword>
<reference evidence="5 6" key="1">
    <citation type="journal article" date="2014" name="BMC Genomics">
        <title>Genome sequencing of four Aureobasidium pullulans varieties: biotechnological potential, stress tolerance, and description of new species.</title>
        <authorList>
            <person name="Gostin Ar C."/>
            <person name="Ohm R.A."/>
            <person name="Kogej T."/>
            <person name="Sonjak S."/>
            <person name="Turk M."/>
            <person name="Zajc J."/>
            <person name="Zalar P."/>
            <person name="Grube M."/>
            <person name="Sun H."/>
            <person name="Han J."/>
            <person name="Sharma A."/>
            <person name="Chiniquy J."/>
            <person name="Ngan C.Y."/>
            <person name="Lipzen A."/>
            <person name="Barry K."/>
            <person name="Grigoriev I.V."/>
            <person name="Gunde-Cimerman N."/>
        </authorList>
    </citation>
    <scope>NUCLEOTIDE SEQUENCE [LARGE SCALE GENOMIC DNA]</scope>
    <source>
        <strain evidence="5 6">EXF-150</strain>
    </source>
</reference>
<dbReference type="HOGENOM" id="CLU_050867_0_0_1"/>
<dbReference type="GO" id="GO:0005737">
    <property type="term" value="C:cytoplasm"/>
    <property type="evidence" value="ECO:0007669"/>
    <property type="project" value="TreeGrafter"/>
</dbReference>
<evidence type="ECO:0000256" key="3">
    <source>
        <dbReference type="SAM" id="MobiDB-lite"/>
    </source>
</evidence>
<proteinExistence type="inferred from homology"/>
<evidence type="ECO:0000313" key="6">
    <source>
        <dbReference type="Proteomes" id="UP000030706"/>
    </source>
</evidence>
<dbReference type="OrthoDB" id="2333384at2759"/>
<evidence type="ECO:0000259" key="4">
    <source>
        <dbReference type="Pfam" id="PF00339"/>
    </source>
</evidence>
<feature type="region of interest" description="Disordered" evidence="3">
    <location>
        <begin position="390"/>
        <end position="443"/>
    </location>
</feature>
<dbReference type="GeneID" id="40750807"/>
<dbReference type="GO" id="GO:0015031">
    <property type="term" value="P:protein transport"/>
    <property type="evidence" value="ECO:0007669"/>
    <property type="project" value="TreeGrafter"/>
</dbReference>
<dbReference type="SUPFAM" id="SSF81296">
    <property type="entry name" value="E set domains"/>
    <property type="match status" value="1"/>
</dbReference>
<comment type="subunit">
    <text evidence="2">Interacts with hulA.</text>
</comment>
<dbReference type="InterPro" id="IPR011021">
    <property type="entry name" value="Arrestin-like_N"/>
</dbReference>
<feature type="compositionally biased region" description="Basic and acidic residues" evidence="3">
    <location>
        <begin position="433"/>
        <end position="443"/>
    </location>
</feature>
<dbReference type="InterPro" id="IPR014752">
    <property type="entry name" value="Arrestin-like_C"/>
</dbReference>
<evidence type="ECO:0000256" key="1">
    <source>
        <dbReference type="ARBA" id="ARBA00005298"/>
    </source>
</evidence>
<dbReference type="InterPro" id="IPR050357">
    <property type="entry name" value="Arrestin_domain-protein"/>
</dbReference>
<organism evidence="5 6">
    <name type="scientific">Aureobasidium pullulans EXF-150</name>
    <dbReference type="NCBI Taxonomy" id="1043002"/>
    <lineage>
        <taxon>Eukaryota</taxon>
        <taxon>Fungi</taxon>
        <taxon>Dikarya</taxon>
        <taxon>Ascomycota</taxon>
        <taxon>Pezizomycotina</taxon>
        <taxon>Dothideomycetes</taxon>
        <taxon>Dothideomycetidae</taxon>
        <taxon>Dothideales</taxon>
        <taxon>Saccotheciaceae</taxon>
        <taxon>Aureobasidium</taxon>
    </lineage>
</organism>
<name>A0A074XFR2_AURPU</name>
<accession>A0A074XFR2</accession>
<evidence type="ECO:0000256" key="2">
    <source>
        <dbReference type="ARBA" id="ARBA00038766"/>
    </source>
</evidence>
<sequence length="443" mass="49311">MGNFSPQHIDIIVDTAPQGVLGTFVPGQTISGKVVYTPQAQVDIDSIIIICKGTCFTKIRERHSNGNGGQHTKSYPEKITLFRDMDTIFRGPHTIQSGRYEWPFRFQLPLGAIFHRKSSSKDNLFQLGEQGLPPSFKLVSEKISTPPEAEVSYKLKVKINPGRMMHSTECVRELPIWPASSTPLKAPLPLDGPCQGDGRFKSKALRPTQHSFREKMSHVFTSDPSLKTPEINIAVSFKMPRSVGATQLLPLDVSCKYTKTGANDPDTPSFVVDDCHIYVKAYVEARAMGSLRDHLKDGKQTIISHNIPGKNSLLPLDGTFVPLTAPLTLADMTRHVHNLVPSFKTFTIFLYYKMVVKVNVRHIETGHRFQFESKYPFEILSSELPTPAYTEPGPSALYPPQLAASDQASSSLTAPPEFRDELAPPSYNSGDVWRSEPDAKRVY</sequence>
<feature type="compositionally biased region" description="Low complexity" evidence="3">
    <location>
        <begin position="401"/>
        <end position="414"/>
    </location>
</feature>